<keyword evidence="2" id="KW-1185">Reference proteome</keyword>
<dbReference type="Proteomes" id="UP001159363">
    <property type="component" value="Chromosome 3"/>
</dbReference>
<evidence type="ECO:0000313" key="2">
    <source>
        <dbReference type="Proteomes" id="UP001159363"/>
    </source>
</evidence>
<evidence type="ECO:0000313" key="1">
    <source>
        <dbReference type="EMBL" id="KAJ8890307.1"/>
    </source>
</evidence>
<dbReference type="EMBL" id="JARBHB010000003">
    <property type="protein sequence ID" value="KAJ8890307.1"/>
    <property type="molecule type" value="Genomic_DNA"/>
</dbReference>
<proteinExistence type="predicted"/>
<reference evidence="1 2" key="1">
    <citation type="submission" date="2023-02" db="EMBL/GenBank/DDBJ databases">
        <title>LHISI_Scaffold_Assembly.</title>
        <authorList>
            <person name="Stuart O.P."/>
            <person name="Cleave R."/>
            <person name="Magrath M.J.L."/>
            <person name="Mikheyev A.S."/>
        </authorList>
    </citation>
    <scope>NUCLEOTIDE SEQUENCE [LARGE SCALE GENOMIC DNA]</scope>
    <source>
        <strain evidence="1">Daus_M_001</strain>
        <tissue evidence="1">Leg muscle</tissue>
    </source>
</reference>
<sequence length="363" mass="41686">MMPPISCKSLFDTWVENRKDLRFDAMFDFVLQQVAKLPPTDTSVQSIKATVGNFSQIVYKKWEKVARHREQFLNYYSTWLQENIKFSEDVFEAQPCTAMQESASNMPGRPNKPFSACGLLKLKGLLDSVSQEELSMATEMTLRTGKEIQQLLLKNFVLHPQKEARKSLYQKPEFLSTDEALAVIVDTNLSPNDYKCIRQWVKDINCKCFQPYYKVKESKLLCYTPGIVITENSAEIALQSLIDHTVTRLCHVQHVLETQHLLETKPLNIIIKWGCEGAVQSKYKQNFCEDNLIDRSLFSSSMAPLQMYSGTEEFKTILWQNPAPSSTTLYRPIKFLFAKESVKLITTEVGELGNKLQHLCLQK</sequence>
<accession>A0ABQ9I102</accession>
<comment type="caution">
    <text evidence="1">The sequence shown here is derived from an EMBL/GenBank/DDBJ whole genome shotgun (WGS) entry which is preliminary data.</text>
</comment>
<protein>
    <submittedName>
        <fullName evidence="1">Uncharacterized protein</fullName>
    </submittedName>
</protein>
<gene>
    <name evidence="1" type="ORF">PR048_009815</name>
</gene>
<organism evidence="1 2">
    <name type="scientific">Dryococelus australis</name>
    <dbReference type="NCBI Taxonomy" id="614101"/>
    <lineage>
        <taxon>Eukaryota</taxon>
        <taxon>Metazoa</taxon>
        <taxon>Ecdysozoa</taxon>
        <taxon>Arthropoda</taxon>
        <taxon>Hexapoda</taxon>
        <taxon>Insecta</taxon>
        <taxon>Pterygota</taxon>
        <taxon>Neoptera</taxon>
        <taxon>Polyneoptera</taxon>
        <taxon>Phasmatodea</taxon>
        <taxon>Verophasmatodea</taxon>
        <taxon>Anareolatae</taxon>
        <taxon>Phasmatidae</taxon>
        <taxon>Eurycanthinae</taxon>
        <taxon>Dryococelus</taxon>
    </lineage>
</organism>
<name>A0ABQ9I102_9NEOP</name>